<dbReference type="PANTHER" id="PTHR32305:SF15">
    <property type="entry name" value="PROTEIN RHSA-RELATED"/>
    <property type="match status" value="1"/>
</dbReference>
<dbReference type="InterPro" id="IPR031325">
    <property type="entry name" value="RHS_repeat"/>
</dbReference>
<dbReference type="NCBIfam" id="TIGR01643">
    <property type="entry name" value="YD_repeat_2x"/>
    <property type="match status" value="12"/>
</dbReference>
<feature type="domain" description="Teneurin-like YD-shell" evidence="4">
    <location>
        <begin position="1038"/>
        <end position="1148"/>
    </location>
</feature>
<dbReference type="Proteomes" id="UP000316184">
    <property type="component" value="Unassembled WGS sequence"/>
</dbReference>
<dbReference type="InterPro" id="IPR045351">
    <property type="entry name" value="DUF6531"/>
</dbReference>
<dbReference type="PANTHER" id="PTHR32305">
    <property type="match status" value="1"/>
</dbReference>
<evidence type="ECO:0000259" key="3">
    <source>
        <dbReference type="Pfam" id="PF20148"/>
    </source>
</evidence>
<dbReference type="InterPro" id="IPR006530">
    <property type="entry name" value="YD"/>
</dbReference>
<accession>A0A561U2J8</accession>
<dbReference type="NCBIfam" id="TIGR03696">
    <property type="entry name" value="Rhs_assc_core"/>
    <property type="match status" value="1"/>
</dbReference>
<evidence type="ECO:0000313" key="5">
    <source>
        <dbReference type="EMBL" id="TWF93589.1"/>
    </source>
</evidence>
<dbReference type="Pfam" id="PF25023">
    <property type="entry name" value="TEN_YD-shell"/>
    <property type="match status" value="2"/>
</dbReference>
<keyword evidence="1" id="KW-0677">Repeat</keyword>
<feature type="compositionally biased region" description="Low complexity" evidence="2">
    <location>
        <begin position="297"/>
        <end position="327"/>
    </location>
</feature>
<gene>
    <name evidence="5" type="ORF">FHU35_15442</name>
</gene>
<dbReference type="InterPro" id="IPR050708">
    <property type="entry name" value="T6SS_VgrG/RHS"/>
</dbReference>
<dbReference type="EMBL" id="VIWX01000005">
    <property type="protein sequence ID" value="TWF93589.1"/>
    <property type="molecule type" value="Genomic_DNA"/>
</dbReference>
<dbReference type="SUPFAM" id="SSF69304">
    <property type="entry name" value="Tricorn protease N-terminal domain"/>
    <property type="match status" value="1"/>
</dbReference>
<keyword evidence="6" id="KW-1185">Reference proteome</keyword>
<dbReference type="InterPro" id="IPR036689">
    <property type="entry name" value="ESAT-6-like_sf"/>
</dbReference>
<dbReference type="Pfam" id="PF20148">
    <property type="entry name" value="DUF6531"/>
    <property type="match status" value="1"/>
</dbReference>
<dbReference type="Pfam" id="PF05593">
    <property type="entry name" value="RHS_repeat"/>
    <property type="match status" value="6"/>
</dbReference>
<comment type="caution">
    <text evidence="5">The sequence shown here is derived from an EMBL/GenBank/DDBJ whole genome shotgun (WGS) entry which is preliminary data.</text>
</comment>
<feature type="domain" description="Teneurin-like YD-shell" evidence="4">
    <location>
        <begin position="1260"/>
        <end position="1339"/>
    </location>
</feature>
<feature type="domain" description="DUF6531" evidence="3">
    <location>
        <begin position="351"/>
        <end position="422"/>
    </location>
</feature>
<reference evidence="5 6" key="1">
    <citation type="submission" date="2019-06" db="EMBL/GenBank/DDBJ databases">
        <title>Sequencing the genomes of 1000 actinobacteria strains.</title>
        <authorList>
            <person name="Klenk H.-P."/>
        </authorList>
    </citation>
    <scope>NUCLEOTIDE SEQUENCE [LARGE SCALE GENOMIC DNA]</scope>
    <source>
        <strain evidence="5 6">DSM 46699</strain>
    </source>
</reference>
<sequence>MGNPLVAEREDSTQSFSGIQIAESVDDTKKAIESGDWAAGVMGAVGTGLDALSMALDPFGAIFAAGVGWLMEHVGPVSDALDSLTGDPDEIKSHSETWKNISAELEAVNTEMKDLVKADVANWMGEAADAYRARSEDTANLIAAAKSAADGAADGIGTAGEVVAAVRTLVRDIIAELVGHLVSWALQVICTLGIAMAWVVPQVVAEVAKVASKIADITTKLVKAMKALTPLLKKLSKGFGDAGKQLNKIKADGSKNNGPKGAGAPGKNEGPASTKAQNAETPSGEKGPPPSSNAAQSTDRSPDSSGPGSGPGSNSRSSDSPASTRSANADRSLREQGPNPRSQDKLNTCKDPIDVATGQMVLTQTDAEFLGVLPLVIERSHFSAFRTGRWFGPSWMSVLDQRLEVDEAGVSFAAADGTLHHYPTPALGAWVGNGREPRQLGRTEDGAYLLVDPEQERTLHFTRDRLELTSITDREGHQIEIVRDESGIPLEIRHSAGYRVRVETTDGLITALYSTADDGEVELMRYGYDGTRLTEVINDSGRPLRFEYDAADRIVSWNDRNGEWYRYIYDAEGRCVRTEGSGGFLSGTMEYDVENRITYSTDSLGHRSEYHMNQAGQVIKEVDPLGNVTAAEYDAADRLLSSTDALGRTTRSDYGADGNLVATTNPDGTQRRWEYDERDRLITAIAADGTSTSFTYDENGRLSTVTDAVGMTIRHAYDEHGNLAELTDPVGNTTRFEWNAAGLILAITSSTGAITRYERDRFGRVVAEVGPTGEILRSGWTVGGKLSWQQQPDGSVVRFTYDGEGNLREGVDELGNTSRSELTHFDLVAAEIRPDGTRLQFGYDTELRLTSVTNEQGLVWRYEYDAGGNLVRETDFNGRPITYRYDAGGNLTARTDAAGQTTSFLRNIFDDVIERHTPDGVSTFSYDTVGRLVAATNNHTEVQLERDAVGRVVAETVNGRTVSSAYDALGRCTRRTTPSGAESMWEYNAFDRPVALHAAGRTLRFEYDSAGRETSRSLGSGAMLTQAWGTGDELLAQHITGVAGRQERSYSYRPDGLLTGINDSRSGATAFDLDRLGRVTAVRAAGWTERYAYDAAGNIAEAGWPVSGDSPQAESVGSREHTGMLVRRAGSVRYEYDAQGRMVARHQRRLSREPATWRYFWDADDRLNEVHTPDGFRWCYRYDPFGRRVSKRCLGLDGQLVEQIEFSWDGYVLVEQAHTWPDRAGDIRITVWDYEPGTVRPVSQRERAPLRHVPQQWIDERFYSIVTDIAGSPTELVDDQGSIAWFHRTTLWGNTLEQGRTGAYTPLRFPGQYADPETGLHYNVHRYYDPTNGNYASADPLGLSAGPNPYRYVANPHLWTDPLGLTPCYVYRAVNTRDRMRLRMGMGLKPKAERIRDRNRSADSHVLHGSRVKTRFISTTTNLDKTRRYYDPRNGVVKIDLNEYRRSGGQVLDLSTREGREQHLRSATARGYAQGSSEVLLDGEVPASAIVAHRRGRLRE</sequence>
<dbReference type="InterPro" id="IPR022385">
    <property type="entry name" value="Rhs_assc_core"/>
</dbReference>
<dbReference type="InterPro" id="IPR056823">
    <property type="entry name" value="TEN-like_YD-shell"/>
</dbReference>
<proteinExistence type="predicted"/>
<dbReference type="SUPFAM" id="SSF140453">
    <property type="entry name" value="EsxAB dimer-like"/>
    <property type="match status" value="1"/>
</dbReference>
<feature type="region of interest" description="Disordered" evidence="2">
    <location>
        <begin position="248"/>
        <end position="349"/>
    </location>
</feature>
<dbReference type="SUPFAM" id="SSF63829">
    <property type="entry name" value="Calcium-dependent phosphotriesterase"/>
    <property type="match status" value="1"/>
</dbReference>
<organism evidence="5 6">
    <name type="scientific">Saccharopolyspora dendranthemae</name>
    <dbReference type="NCBI Taxonomy" id="1181886"/>
    <lineage>
        <taxon>Bacteria</taxon>
        <taxon>Bacillati</taxon>
        <taxon>Actinomycetota</taxon>
        <taxon>Actinomycetes</taxon>
        <taxon>Pseudonocardiales</taxon>
        <taxon>Pseudonocardiaceae</taxon>
        <taxon>Saccharopolyspora</taxon>
    </lineage>
</organism>
<protein>
    <submittedName>
        <fullName evidence="5">RHS repeat-associated protein</fullName>
    </submittedName>
</protein>
<evidence type="ECO:0000313" key="6">
    <source>
        <dbReference type="Proteomes" id="UP000316184"/>
    </source>
</evidence>
<name>A0A561U2J8_9PSEU</name>
<dbReference type="Gene3D" id="2.180.10.10">
    <property type="entry name" value="RHS repeat-associated core"/>
    <property type="match status" value="2"/>
</dbReference>
<evidence type="ECO:0000256" key="1">
    <source>
        <dbReference type="ARBA" id="ARBA00022737"/>
    </source>
</evidence>
<evidence type="ECO:0000259" key="4">
    <source>
        <dbReference type="Pfam" id="PF25023"/>
    </source>
</evidence>
<evidence type="ECO:0000256" key="2">
    <source>
        <dbReference type="SAM" id="MobiDB-lite"/>
    </source>
</evidence>